<keyword evidence="5" id="KW-0175">Coiled coil</keyword>
<gene>
    <name evidence="8" type="ORF">MON41_21580</name>
</gene>
<evidence type="ECO:0000313" key="9">
    <source>
        <dbReference type="Proteomes" id="UP001201985"/>
    </source>
</evidence>
<dbReference type="InterPro" id="IPR047187">
    <property type="entry name" value="SF1_C_Upf1"/>
</dbReference>
<protein>
    <submittedName>
        <fullName evidence="8">AAA domain-containing protein</fullName>
    </submittedName>
</protein>
<evidence type="ECO:0000256" key="6">
    <source>
        <dbReference type="SAM" id="MobiDB-lite"/>
    </source>
</evidence>
<dbReference type="CDD" id="cd18808">
    <property type="entry name" value="SF1_C_Upf1"/>
    <property type="match status" value="1"/>
</dbReference>
<evidence type="ECO:0000313" key="8">
    <source>
        <dbReference type="EMBL" id="MCI0756250.1"/>
    </source>
</evidence>
<feature type="coiled-coil region" evidence="5">
    <location>
        <begin position="615"/>
        <end position="677"/>
    </location>
</feature>
<evidence type="ECO:0000259" key="7">
    <source>
        <dbReference type="Pfam" id="PF13087"/>
    </source>
</evidence>
<keyword evidence="1" id="KW-0547">Nucleotide-binding</keyword>
<evidence type="ECO:0000256" key="3">
    <source>
        <dbReference type="ARBA" id="ARBA00022806"/>
    </source>
</evidence>
<keyword evidence="3" id="KW-0347">Helicase</keyword>
<dbReference type="Gene3D" id="3.40.50.300">
    <property type="entry name" value="P-loop containing nucleotide triphosphate hydrolases"/>
    <property type="match status" value="3"/>
</dbReference>
<organism evidence="8 9">
    <name type="scientific">Teichococcus vastitatis</name>
    <dbReference type="NCBI Taxonomy" id="2307076"/>
    <lineage>
        <taxon>Bacteria</taxon>
        <taxon>Pseudomonadati</taxon>
        <taxon>Pseudomonadota</taxon>
        <taxon>Alphaproteobacteria</taxon>
        <taxon>Acetobacterales</taxon>
        <taxon>Roseomonadaceae</taxon>
        <taxon>Roseomonas</taxon>
    </lineage>
</organism>
<dbReference type="Proteomes" id="UP001201985">
    <property type="component" value="Unassembled WGS sequence"/>
</dbReference>
<keyword evidence="4" id="KW-0067">ATP-binding</keyword>
<evidence type="ECO:0000256" key="2">
    <source>
        <dbReference type="ARBA" id="ARBA00022801"/>
    </source>
</evidence>
<dbReference type="SUPFAM" id="SSF52540">
    <property type="entry name" value="P-loop containing nucleoside triphosphate hydrolases"/>
    <property type="match status" value="1"/>
</dbReference>
<dbReference type="PANTHER" id="PTHR43788">
    <property type="entry name" value="DNA2/NAM7 HELICASE FAMILY MEMBER"/>
    <property type="match status" value="1"/>
</dbReference>
<reference evidence="8 9" key="1">
    <citation type="submission" date="2022-03" db="EMBL/GenBank/DDBJ databases">
        <title>Complete genome analysis of Roseomonas KG 17.1 : a prolific producer of plant growth promoters.</title>
        <authorList>
            <person name="Saadouli I."/>
            <person name="Najjari A."/>
            <person name="Mosbah A."/>
            <person name="Ouzari H.I."/>
        </authorList>
    </citation>
    <scope>NUCLEOTIDE SEQUENCE [LARGE SCALE GENOMIC DNA]</scope>
    <source>
        <strain evidence="8 9">KG17-1</strain>
    </source>
</reference>
<keyword evidence="9" id="KW-1185">Reference proteome</keyword>
<dbReference type="Pfam" id="PF13087">
    <property type="entry name" value="AAA_12"/>
    <property type="match status" value="1"/>
</dbReference>
<feature type="domain" description="DNA2/NAM7 helicase-like C-terminal" evidence="7">
    <location>
        <begin position="926"/>
        <end position="1060"/>
    </location>
</feature>
<dbReference type="RefSeq" id="WP_241793838.1">
    <property type="nucleotide sequence ID" value="NZ_JALBUU010000105.1"/>
</dbReference>
<evidence type="ECO:0000256" key="1">
    <source>
        <dbReference type="ARBA" id="ARBA00022741"/>
    </source>
</evidence>
<dbReference type="EMBL" id="JALBUU010000105">
    <property type="protein sequence ID" value="MCI0756250.1"/>
    <property type="molecule type" value="Genomic_DNA"/>
</dbReference>
<name>A0ABS9WBI2_9PROT</name>
<feature type="region of interest" description="Disordered" evidence="6">
    <location>
        <begin position="36"/>
        <end position="56"/>
    </location>
</feature>
<evidence type="ECO:0000256" key="4">
    <source>
        <dbReference type="ARBA" id="ARBA00022840"/>
    </source>
</evidence>
<keyword evidence="2" id="KW-0378">Hydrolase</keyword>
<evidence type="ECO:0000256" key="5">
    <source>
        <dbReference type="SAM" id="Coils"/>
    </source>
</evidence>
<sequence>MTMTSEMARRVLRSWLAIEVLTPQVTKDGWSGLAAEKQGQQRNNHATALDDPGLWETPTDDALVPWKLLAEHPEPDEEQAASGVTEPVPDPDQPRPWYLVVLGALPAQQAFERLDAAFSDGADEDETNRRTQGHVVATTLVLDEWGVLVPDTLSIASFAWGLGHMLGGGSAAALAEWDSRERDFKARFGSILAPTDPDGRPRSLTWRDLRATSHNLAGEFGIPAELWVTAPCAIRIMQKLAPGAEILSSFLLPDLGRVLQAADDLPDAAAAYLGLHPPDQPWDALTDRLRLSSLLQPSLFPLGRWPGPGLHPLTLLQQAAVNAITRDLHRGGLMAVNGPPGTGKTTLLRDLVANVLVSRAELLAGLDDPRSGLTGLNLMDFAVVVASSNNAAVENISLELPLRSKALDESLWHDEKLEYFAPTADAVLGISSAAPDAERAWGLMAARLGSAKNRRAFFDRFWWDADWGLNDWLNLVGWPDAPQNRSKPLGKLARRDPPLRSPEAMAEWRKARDVFRQALQRCHRLRAELEDISKATLRLDQVEAQLPAAEEHLNTTSRTLASAERAVTQAEHDHNEHARQEAAETDKLTALSSVAPSFLARLFRTSAWQAHESGIRRQVMKLESAQEAHQTARERLGAAIAEKGRRAAEQQAALHVHQSLQQEAERLKQQLQDEQGETGKAVPGPGFWAMPDDELQQAAPWNAGAFRAARDDVFVATLRLHRAVIVAAARTIKSSLNTVARMAQGGSGAVKPSAVDWGIFFLLVPVVSTTFASVGRMFQGMGAGEIGWLLIDEAGQAAPQAAMGAVWRAKRAVIIGDPLQIEPVTTTPRRTMQLIFESNGADPGPWAAPRQSAQSLADRASQIQGRFQVLDQEADQKERITGMPLLVHRRCEEPMFGIANRIAYDGRMVFATRAGASPIRDLLGPSAWIDVDAPSTDKWVESEGRLIAGAIAELCGALPEPPDLYVICPFKTPASRLKSLLLDTSGVLPALSRTQREEWIKKRVGTVHTFQGKEAEAVILMLGAGRGAKEGSRLWAGATPNLLNVAATRAKRALYVVGNREEWQGAGVFAEAARTLQPISAREWQARRRGIL</sequence>
<proteinExistence type="predicted"/>
<comment type="caution">
    <text evidence="8">The sequence shown here is derived from an EMBL/GenBank/DDBJ whole genome shotgun (WGS) entry which is preliminary data.</text>
</comment>
<dbReference type="PANTHER" id="PTHR43788:SF8">
    <property type="entry name" value="DNA-BINDING PROTEIN SMUBP-2"/>
    <property type="match status" value="1"/>
</dbReference>
<dbReference type="InterPro" id="IPR041679">
    <property type="entry name" value="DNA2/NAM7-like_C"/>
</dbReference>
<dbReference type="InterPro" id="IPR027417">
    <property type="entry name" value="P-loop_NTPase"/>
</dbReference>
<dbReference type="InterPro" id="IPR050534">
    <property type="entry name" value="Coronavir_polyprotein_1ab"/>
</dbReference>
<accession>A0ABS9WBI2</accession>
<feature type="coiled-coil region" evidence="5">
    <location>
        <begin position="515"/>
        <end position="580"/>
    </location>
</feature>